<dbReference type="Pfam" id="PF13472">
    <property type="entry name" value="Lipase_GDSL_2"/>
    <property type="match status" value="1"/>
</dbReference>
<comment type="caution">
    <text evidence="6">The sequence shown here is derived from an EMBL/GenBank/DDBJ whole genome shotgun (WGS) entry which is preliminary data.</text>
</comment>
<keyword evidence="2" id="KW-1015">Disulfide bond</keyword>
<dbReference type="GO" id="GO:0004806">
    <property type="term" value="F:triacylglycerol lipase activity"/>
    <property type="evidence" value="ECO:0007669"/>
    <property type="project" value="TreeGrafter"/>
</dbReference>
<protein>
    <recommendedName>
        <fullName evidence="5">SGNH hydrolase-type esterase domain-containing protein</fullName>
    </recommendedName>
</protein>
<accession>A0A3P1T1D6</accession>
<dbReference type="Gene3D" id="2.60.40.10">
    <property type="entry name" value="Immunoglobulins"/>
    <property type="match status" value="1"/>
</dbReference>
<feature type="disulfide bond" evidence="2">
    <location>
        <begin position="131"/>
        <end position="142"/>
    </location>
</feature>
<dbReference type="SUPFAM" id="SSF52266">
    <property type="entry name" value="SGNH hydrolase"/>
    <property type="match status" value="1"/>
</dbReference>
<dbReference type="EMBL" id="RQZG01000023">
    <property type="protein sequence ID" value="RRD03307.1"/>
    <property type="molecule type" value="Genomic_DNA"/>
</dbReference>
<feature type="signal peptide" evidence="4">
    <location>
        <begin position="1"/>
        <end position="28"/>
    </location>
</feature>
<name>A0A3P1T1D6_9ACTN</name>
<feature type="active site" evidence="1">
    <location>
        <position position="319"/>
    </location>
</feature>
<sequence>MFKRTFLVVVSLAMALSCLGVVSPSVRAEGPPTRVVRMTLLGDSYSAGNGAGDYDTAEPGAYRSRNNWAHHYRDWVEREGIHAPLTVLAHSGNIIQDVLDKQVDELPPNSDIVMFTIGGNDGGFETVIAECFAMGRREARGCRASVENFRDFVKDPGPDGLRKRTEKVFRAIDERLQGSDRDLKQMVLLGYPNLVLPNAGNYILNTCYALTEKGCSDSDEYSAGAEILKGAKEIALVQQAAVRDWNSYRAHMKAQGVKVPRAYYVDTIQKNFNGHEPDPSAWEKNDYRWVNEFNETEGYMAPSGKTESNPTSEWMNWYHPNKIGHRQMGLALISKIGLPTGTKKLNSSPNETSPDAEPDMEARPEMEVWIQGPYAQAIGDPLILDARSSWTTQGKIVRYDWDLDGDGNHDKATRSPFLTHTWSKEFIGEITVKITTDTGATATGTTEAMITNDGDSTPYGRDNCPKVANHGQTDYDEDGIGDMCDPTPGWPTEDKPGVGEGPAPTPPPPPSPSPSPSPKPSDSPTMSPSPTPTKSWSPRPSPSVTASPTPSASPSLSPSESGSPIPTMTPSTSHTEPPPTATADPTVTPVPTASPTDVPPVLPSPTSTPSPTTPQPTVPEPPGEPAPSRPVPPDPSARPRPGLPDTGATAQSIQRKSRLPLVFERVID</sequence>
<feature type="compositionally biased region" description="Low complexity" evidence="3">
    <location>
        <begin position="532"/>
        <end position="596"/>
    </location>
</feature>
<evidence type="ECO:0000313" key="6">
    <source>
        <dbReference type="EMBL" id="RRD03307.1"/>
    </source>
</evidence>
<dbReference type="InterPro" id="IPR013830">
    <property type="entry name" value="SGNH_hydro"/>
</dbReference>
<feature type="region of interest" description="Disordered" evidence="3">
    <location>
        <begin position="341"/>
        <end position="360"/>
    </location>
</feature>
<evidence type="ECO:0000256" key="4">
    <source>
        <dbReference type="SAM" id="SignalP"/>
    </source>
</evidence>
<feature type="domain" description="SGNH hydrolase-type esterase" evidence="5">
    <location>
        <begin position="40"/>
        <end position="141"/>
    </location>
</feature>
<proteinExistence type="predicted"/>
<feature type="region of interest" description="Disordered" evidence="3">
    <location>
        <begin position="448"/>
        <end position="668"/>
    </location>
</feature>
<dbReference type="RefSeq" id="WP_124845923.1">
    <property type="nucleotide sequence ID" value="NZ_RQZG01000023.1"/>
</dbReference>
<dbReference type="OrthoDB" id="5503950at2"/>
<keyword evidence="4" id="KW-0732">Signal</keyword>
<evidence type="ECO:0000256" key="1">
    <source>
        <dbReference type="PIRSR" id="PIRSR637460-1"/>
    </source>
</evidence>
<feature type="active site" description="Nucleophile" evidence="1">
    <location>
        <position position="44"/>
    </location>
</feature>
<gene>
    <name evidence="6" type="ORF">EII34_14685</name>
</gene>
<dbReference type="InterPro" id="IPR013783">
    <property type="entry name" value="Ig-like_fold"/>
</dbReference>
<feature type="compositionally biased region" description="Pro residues" evidence="3">
    <location>
        <begin position="597"/>
        <end position="642"/>
    </location>
</feature>
<dbReference type="InterPro" id="IPR037460">
    <property type="entry name" value="SEST-like"/>
</dbReference>
<dbReference type="GO" id="GO:0019433">
    <property type="term" value="P:triglyceride catabolic process"/>
    <property type="evidence" value="ECO:0007669"/>
    <property type="project" value="TreeGrafter"/>
</dbReference>
<reference evidence="6 7" key="1">
    <citation type="submission" date="2018-11" db="EMBL/GenBank/DDBJ databases">
        <title>Genomes From Bacteria Associated with the Canine Oral Cavity: a Test Case for Automated Genome-Based Taxonomic Assignment.</title>
        <authorList>
            <person name="Coil D.A."/>
            <person name="Jospin G."/>
            <person name="Darling A.E."/>
            <person name="Wallis C."/>
            <person name="Davis I.J."/>
            <person name="Harris S."/>
            <person name="Eisen J.A."/>
            <person name="Holcombe L.J."/>
            <person name="O'Flynn C."/>
        </authorList>
    </citation>
    <scope>NUCLEOTIDE SEQUENCE [LARGE SCALE GENOMIC DNA]</scope>
    <source>
        <strain evidence="6 7">OH887_COT-365</strain>
    </source>
</reference>
<dbReference type="Proteomes" id="UP000280819">
    <property type="component" value="Unassembled WGS sequence"/>
</dbReference>
<dbReference type="PROSITE" id="PS51257">
    <property type="entry name" value="PROKAR_LIPOPROTEIN"/>
    <property type="match status" value="1"/>
</dbReference>
<dbReference type="InterPro" id="IPR036514">
    <property type="entry name" value="SGNH_hydro_sf"/>
</dbReference>
<dbReference type="PANTHER" id="PTHR37981">
    <property type="entry name" value="LIPASE 2"/>
    <property type="match status" value="1"/>
</dbReference>
<dbReference type="PANTHER" id="PTHR37981:SF1">
    <property type="entry name" value="SGNH HYDROLASE-TYPE ESTERASE DOMAIN-CONTAINING PROTEIN"/>
    <property type="match status" value="1"/>
</dbReference>
<feature type="chain" id="PRO_5038544895" description="SGNH hydrolase-type esterase domain-containing protein" evidence="4">
    <location>
        <begin position="29"/>
        <end position="668"/>
    </location>
</feature>
<evidence type="ECO:0000313" key="7">
    <source>
        <dbReference type="Proteomes" id="UP000280819"/>
    </source>
</evidence>
<feature type="compositionally biased region" description="Pro residues" evidence="3">
    <location>
        <begin position="503"/>
        <end position="531"/>
    </location>
</feature>
<evidence type="ECO:0000259" key="5">
    <source>
        <dbReference type="Pfam" id="PF13472"/>
    </source>
</evidence>
<evidence type="ECO:0000256" key="2">
    <source>
        <dbReference type="PIRSR" id="PIRSR637460-2"/>
    </source>
</evidence>
<dbReference type="Gene3D" id="3.40.50.1110">
    <property type="entry name" value="SGNH hydrolase"/>
    <property type="match status" value="1"/>
</dbReference>
<dbReference type="AlphaFoldDB" id="A0A3P1T1D6"/>
<evidence type="ECO:0000256" key="3">
    <source>
        <dbReference type="SAM" id="MobiDB-lite"/>
    </source>
</evidence>
<dbReference type="GO" id="GO:0005975">
    <property type="term" value="P:carbohydrate metabolic process"/>
    <property type="evidence" value="ECO:0007669"/>
    <property type="project" value="UniProtKB-ARBA"/>
</dbReference>
<organism evidence="6 7">
    <name type="scientific">Arachnia propionica</name>
    <dbReference type="NCBI Taxonomy" id="1750"/>
    <lineage>
        <taxon>Bacteria</taxon>
        <taxon>Bacillati</taxon>
        <taxon>Actinomycetota</taxon>
        <taxon>Actinomycetes</taxon>
        <taxon>Propionibacteriales</taxon>
        <taxon>Propionibacteriaceae</taxon>
        <taxon>Arachnia</taxon>
    </lineage>
</organism>
<feature type="compositionally biased region" description="Polar residues" evidence="3">
    <location>
        <begin position="343"/>
        <end position="353"/>
    </location>
</feature>